<keyword evidence="3" id="KW-1185">Reference proteome</keyword>
<keyword evidence="1" id="KW-0812">Transmembrane</keyword>
<sequence length="80" mass="9050">MKQENRTDKKILFKGIKTMLFALLSLFMGPILLSFAFSQPENKLYIPLLVIGCAISAMAVIMMFKGIKTIMDSMFNKKKA</sequence>
<dbReference type="RefSeq" id="WP_139000427.1">
    <property type="nucleotide sequence ID" value="NZ_BAABAV010000001.1"/>
</dbReference>
<comment type="caution">
    <text evidence="2">The sequence shown here is derived from an EMBL/GenBank/DDBJ whole genome shotgun (WGS) entry which is preliminary data.</text>
</comment>
<organism evidence="2 3">
    <name type="scientific">Hyunsoonleella aestuarii</name>
    <dbReference type="NCBI Taxonomy" id="912802"/>
    <lineage>
        <taxon>Bacteria</taxon>
        <taxon>Pseudomonadati</taxon>
        <taxon>Bacteroidota</taxon>
        <taxon>Flavobacteriia</taxon>
        <taxon>Flavobacteriales</taxon>
        <taxon>Flavobacteriaceae</taxon>
    </lineage>
</organism>
<name>A0ABP8EBQ3_9FLAO</name>
<dbReference type="InterPro" id="IPR046077">
    <property type="entry name" value="DUF6095"/>
</dbReference>
<dbReference type="Pfam" id="PF19589">
    <property type="entry name" value="DUF6095"/>
    <property type="match status" value="1"/>
</dbReference>
<dbReference type="Proteomes" id="UP001500027">
    <property type="component" value="Unassembled WGS sequence"/>
</dbReference>
<accession>A0ABP8EBQ3</accession>
<keyword evidence="1" id="KW-1133">Transmembrane helix</keyword>
<gene>
    <name evidence="2" type="ORF">GCM10022257_17790</name>
</gene>
<protein>
    <submittedName>
        <fullName evidence="2">DUF6095 family protein</fullName>
    </submittedName>
</protein>
<reference evidence="3" key="1">
    <citation type="journal article" date="2019" name="Int. J. Syst. Evol. Microbiol.">
        <title>The Global Catalogue of Microorganisms (GCM) 10K type strain sequencing project: providing services to taxonomists for standard genome sequencing and annotation.</title>
        <authorList>
            <consortium name="The Broad Institute Genomics Platform"/>
            <consortium name="The Broad Institute Genome Sequencing Center for Infectious Disease"/>
            <person name="Wu L."/>
            <person name="Ma J."/>
        </authorList>
    </citation>
    <scope>NUCLEOTIDE SEQUENCE [LARGE SCALE GENOMIC DNA]</scope>
    <source>
        <strain evidence="3">JCM 17452</strain>
    </source>
</reference>
<evidence type="ECO:0000313" key="2">
    <source>
        <dbReference type="EMBL" id="GAA4269678.1"/>
    </source>
</evidence>
<feature type="transmembrane region" description="Helical" evidence="1">
    <location>
        <begin position="20"/>
        <end position="38"/>
    </location>
</feature>
<evidence type="ECO:0000313" key="3">
    <source>
        <dbReference type="Proteomes" id="UP001500027"/>
    </source>
</evidence>
<feature type="transmembrane region" description="Helical" evidence="1">
    <location>
        <begin position="44"/>
        <end position="64"/>
    </location>
</feature>
<evidence type="ECO:0000256" key="1">
    <source>
        <dbReference type="SAM" id="Phobius"/>
    </source>
</evidence>
<proteinExistence type="predicted"/>
<dbReference type="EMBL" id="BAABAV010000001">
    <property type="protein sequence ID" value="GAA4269678.1"/>
    <property type="molecule type" value="Genomic_DNA"/>
</dbReference>
<keyword evidence="1" id="KW-0472">Membrane</keyword>